<dbReference type="PANTHER" id="PTHR11669">
    <property type="entry name" value="REPLICATION FACTOR C / DNA POLYMERASE III GAMMA-TAU SUBUNIT"/>
    <property type="match status" value="1"/>
</dbReference>
<evidence type="ECO:0008006" key="3">
    <source>
        <dbReference type="Google" id="ProtNLM"/>
    </source>
</evidence>
<dbReference type="GO" id="GO:0006261">
    <property type="term" value="P:DNA-templated DNA replication"/>
    <property type="evidence" value="ECO:0007669"/>
    <property type="project" value="TreeGrafter"/>
</dbReference>
<dbReference type="Gene3D" id="3.40.50.300">
    <property type="entry name" value="P-loop containing nucleotide triphosphate hydrolases"/>
    <property type="match status" value="1"/>
</dbReference>
<reference evidence="1 2" key="1">
    <citation type="journal article" date="2016" name="Nat. Commun.">
        <title>Thousands of microbial genomes shed light on interconnected biogeochemical processes in an aquifer system.</title>
        <authorList>
            <person name="Anantharaman K."/>
            <person name="Brown C.T."/>
            <person name="Hug L.A."/>
            <person name="Sharon I."/>
            <person name="Castelle C.J."/>
            <person name="Probst A.J."/>
            <person name="Thomas B.C."/>
            <person name="Singh A."/>
            <person name="Wilkins M.J."/>
            <person name="Karaoz U."/>
            <person name="Brodie E.L."/>
            <person name="Williams K.H."/>
            <person name="Hubbard S.S."/>
            <person name="Banfield J.F."/>
        </authorList>
    </citation>
    <scope>NUCLEOTIDE SEQUENCE [LARGE SCALE GENOMIC DNA]</scope>
</reference>
<dbReference type="PANTHER" id="PTHR11669:SF0">
    <property type="entry name" value="PROTEIN STICHEL-LIKE 2"/>
    <property type="match status" value="1"/>
</dbReference>
<dbReference type="Proteomes" id="UP000177555">
    <property type="component" value="Unassembled WGS sequence"/>
</dbReference>
<evidence type="ECO:0000313" key="1">
    <source>
        <dbReference type="EMBL" id="OGE29577.1"/>
    </source>
</evidence>
<gene>
    <name evidence="1" type="ORF">A2867_00245</name>
</gene>
<name>A0A1F5JLR3_9BACT</name>
<dbReference type="InterPro" id="IPR050238">
    <property type="entry name" value="DNA_Rep/Repair_Clamp_Loader"/>
</dbReference>
<dbReference type="Pfam" id="PF13177">
    <property type="entry name" value="DNA_pol3_delta2"/>
    <property type="match status" value="1"/>
</dbReference>
<accession>A0A1F5JLR3</accession>
<proteinExistence type="predicted"/>
<dbReference type="InterPro" id="IPR027417">
    <property type="entry name" value="P-loop_NTPase"/>
</dbReference>
<comment type="caution">
    <text evidence="1">The sequence shown here is derived from an EMBL/GenBank/DDBJ whole genome shotgun (WGS) entry which is preliminary data.</text>
</comment>
<organism evidence="1 2">
    <name type="scientific">Candidatus Daviesbacteria bacterium RIFCSPHIGHO2_01_FULL_40_11</name>
    <dbReference type="NCBI Taxonomy" id="1797762"/>
    <lineage>
        <taxon>Bacteria</taxon>
        <taxon>Candidatus Daviesiibacteriota</taxon>
    </lineage>
</organism>
<evidence type="ECO:0000313" key="2">
    <source>
        <dbReference type="Proteomes" id="UP000177555"/>
    </source>
</evidence>
<dbReference type="EMBL" id="MFCP01000004">
    <property type="protein sequence ID" value="OGE29577.1"/>
    <property type="molecule type" value="Genomic_DNA"/>
</dbReference>
<dbReference type="SUPFAM" id="SSF52540">
    <property type="entry name" value="P-loop containing nucleoside triphosphate hydrolases"/>
    <property type="match status" value="1"/>
</dbReference>
<sequence length="238" mass="26875">MIARLLISPNIERRLEAIKKILASHIGSLPAYPSGRRAGKAGGNTNHPDVLYFETGEKLGIAEARKIKEHFSLKPYSASGRVVIIEDAGVLTPEAQNALLKTLEEPPKEAILILGAGSDAELLPTILSRCQIRHLEATSYDTPEYHREHIKNLEGLLNASIEERFAFIEKLKDREQFLHSAVNFFRQQLLESTHERSYPLGPTRQFLQELLQAEEWAKQNVNTRAILEYLMLVMPSEI</sequence>
<protein>
    <recommendedName>
        <fullName evidence="3">DNA polymerase III subunit delta</fullName>
    </recommendedName>
</protein>
<dbReference type="AlphaFoldDB" id="A0A1F5JLR3"/>